<evidence type="ECO:0000313" key="3">
    <source>
        <dbReference type="Proteomes" id="UP000503129"/>
    </source>
</evidence>
<protein>
    <recommendedName>
        <fullName evidence="1">Muconolactone isomerase domain-containing protein</fullName>
    </recommendedName>
</protein>
<dbReference type="EMBL" id="CP030118">
    <property type="protein sequence ID" value="QDL10961.1"/>
    <property type="molecule type" value="Genomic_DNA"/>
</dbReference>
<dbReference type="Proteomes" id="UP000503129">
    <property type="component" value="Chromosome"/>
</dbReference>
<gene>
    <name evidence="2" type="ORF">DP114_26365</name>
</gene>
<dbReference type="Gene3D" id="3.30.70.1060">
    <property type="entry name" value="Dimeric alpha+beta barrel"/>
    <property type="match status" value="1"/>
</dbReference>
<dbReference type="RefSeq" id="WP_169264511.1">
    <property type="nucleotide sequence ID" value="NZ_CAWOXK010000001.1"/>
</dbReference>
<proteinExistence type="predicted"/>
<reference evidence="2 3" key="1">
    <citation type="submission" date="2018-06" db="EMBL/GenBank/DDBJ databases">
        <title>Comparative genomics of Brasilonema spp. strains.</title>
        <authorList>
            <person name="Alvarenga D.O."/>
            <person name="Fiore M.F."/>
            <person name="Varani A.M."/>
        </authorList>
    </citation>
    <scope>NUCLEOTIDE SEQUENCE [LARGE SCALE GENOMIC DNA]</scope>
    <source>
        <strain evidence="2 3">CENA114</strain>
    </source>
</reference>
<evidence type="ECO:0000313" key="2">
    <source>
        <dbReference type="EMBL" id="QDL10961.1"/>
    </source>
</evidence>
<dbReference type="SUPFAM" id="SSF54909">
    <property type="entry name" value="Dimeric alpha+beta barrel"/>
    <property type="match status" value="1"/>
</dbReference>
<evidence type="ECO:0000259" key="1">
    <source>
        <dbReference type="Pfam" id="PF02426"/>
    </source>
</evidence>
<dbReference type="KEGG" id="bsen:DP114_26365"/>
<accession>A0A856MN83</accession>
<dbReference type="InterPro" id="IPR026029">
    <property type="entry name" value="MLI_dom"/>
</dbReference>
<dbReference type="Pfam" id="PF02426">
    <property type="entry name" value="MIase"/>
    <property type="match status" value="1"/>
</dbReference>
<feature type="domain" description="Muconolactone isomerase" evidence="1">
    <location>
        <begin position="1"/>
        <end position="93"/>
    </location>
</feature>
<name>A0A856MN83_9CYAN</name>
<dbReference type="AlphaFoldDB" id="A0A856MN83"/>
<sequence>MQYLVIFTPKQKIGSAEMPSDFPQLLRGEEARAKDLYMEGLLRQSWVLGERDHGAAVLFEAESPEHLQEIIASFPLIKADYSNTQVFPLAPDPAFAEKS</sequence>
<keyword evidence="3" id="KW-1185">Reference proteome</keyword>
<dbReference type="InterPro" id="IPR011008">
    <property type="entry name" value="Dimeric_a/b-barrel"/>
</dbReference>
<organism evidence="2 3">
    <name type="scientific">Brasilonema sennae CENA114</name>
    <dbReference type="NCBI Taxonomy" id="415709"/>
    <lineage>
        <taxon>Bacteria</taxon>
        <taxon>Bacillati</taxon>
        <taxon>Cyanobacteriota</taxon>
        <taxon>Cyanophyceae</taxon>
        <taxon>Nostocales</taxon>
        <taxon>Scytonemataceae</taxon>
        <taxon>Brasilonema</taxon>
        <taxon>Bromeliae group (in: Brasilonema)</taxon>
    </lineage>
</organism>